<comment type="caution">
    <text evidence="1">The sequence shown here is derived from an EMBL/GenBank/DDBJ whole genome shotgun (WGS) entry which is preliminary data.</text>
</comment>
<proteinExistence type="predicted"/>
<sequence length="125" mass="14199">MKTKTSMVYQAKAGDGVKKKGLKRSNTFFNTPEEAVSEAMALKEKMDTLYKNEIQWEYNEEITGPLNKMKILKGYLGGDKKSSAFYLQIMSSKLEEEFSVVSPIKPKNMSTSDKKVLKQVKKLFA</sequence>
<keyword evidence="2" id="KW-1185">Reference proteome</keyword>
<dbReference type="RefSeq" id="WP_322446571.1">
    <property type="nucleotide sequence ID" value="NZ_JAXOFX010000006.1"/>
</dbReference>
<organism evidence="1 2">
    <name type="scientific">Robertmurraya mangrovi</name>
    <dbReference type="NCBI Taxonomy" id="3098077"/>
    <lineage>
        <taxon>Bacteria</taxon>
        <taxon>Bacillati</taxon>
        <taxon>Bacillota</taxon>
        <taxon>Bacilli</taxon>
        <taxon>Bacillales</taxon>
        <taxon>Bacillaceae</taxon>
        <taxon>Robertmurraya</taxon>
    </lineage>
</organism>
<dbReference type="Proteomes" id="UP001290455">
    <property type="component" value="Unassembled WGS sequence"/>
</dbReference>
<gene>
    <name evidence="1" type="ORF">SM124_10965</name>
</gene>
<dbReference type="EMBL" id="JAXOFX010000006">
    <property type="protein sequence ID" value="MDZ5472268.1"/>
    <property type="molecule type" value="Genomic_DNA"/>
</dbReference>
<reference evidence="1 2" key="1">
    <citation type="submission" date="2023-11" db="EMBL/GenBank/DDBJ databases">
        <title>Bacillus jintuensis, isolated from a mudflat on the Beibu Gulf coast.</title>
        <authorList>
            <person name="Li M."/>
        </authorList>
    </citation>
    <scope>NUCLEOTIDE SEQUENCE [LARGE SCALE GENOMIC DNA]</scope>
    <source>
        <strain evidence="1 2">31A1R</strain>
    </source>
</reference>
<evidence type="ECO:0000313" key="2">
    <source>
        <dbReference type="Proteomes" id="UP001290455"/>
    </source>
</evidence>
<evidence type="ECO:0000313" key="1">
    <source>
        <dbReference type="EMBL" id="MDZ5472268.1"/>
    </source>
</evidence>
<protein>
    <submittedName>
        <fullName evidence="1">Uncharacterized protein</fullName>
    </submittedName>
</protein>
<accession>A0ABU5IYM8</accession>
<name>A0ABU5IYM8_9BACI</name>